<dbReference type="EMBL" id="JAMTCC010000064">
    <property type="protein sequence ID" value="MCT7947929.1"/>
    <property type="molecule type" value="Genomic_DNA"/>
</dbReference>
<accession>A0A9X3B2A0</accession>
<sequence>MKTRIYIDGYNLYFGCLKGTPHKWLDLISLSERLLARSGERGSVLDEKIGVKFFTAEISEKAASDNTSLNDQRSYHLALHIHCASRLETIKGSYAIDKTKFPCVEKDDKGNEKQPRDSQRVKIWKLEEKQSDVNVAIEAVYDAITEPDLEQVVFVTNDTDIAPALSKIRAYNKLQVRGEVKIGLIVPIKSNDDSRRANKSLSALADWTIHHITDEELAASQLPCRLPAKRSAFKPIGWFKYPDRVHEILEILSDRQVAKSIPAAWNWLSKPLQQVEGLPNLKSLPCDCMDDEVALETIRQHAIAYAKFKKSL</sequence>
<comment type="caution">
    <text evidence="1">The sequence shown here is derived from an EMBL/GenBank/DDBJ whole genome shotgun (WGS) entry which is preliminary data.</text>
</comment>
<dbReference type="CDD" id="cd18722">
    <property type="entry name" value="PIN_NicB-like"/>
    <property type="match status" value="1"/>
</dbReference>
<dbReference type="AlphaFoldDB" id="A0A9X3B2A0"/>
<proteinExistence type="predicted"/>
<evidence type="ECO:0000313" key="2">
    <source>
        <dbReference type="Proteomes" id="UP001155604"/>
    </source>
</evidence>
<keyword evidence="2" id="KW-1185">Reference proteome</keyword>
<organism evidence="1 2">
    <name type="scientific">Shewanella septentrionalis</name>
    <dbReference type="NCBI Taxonomy" id="2952223"/>
    <lineage>
        <taxon>Bacteria</taxon>
        <taxon>Pseudomonadati</taxon>
        <taxon>Pseudomonadota</taxon>
        <taxon>Gammaproteobacteria</taxon>
        <taxon>Alteromonadales</taxon>
        <taxon>Shewanellaceae</taxon>
        <taxon>Shewanella</taxon>
    </lineage>
</organism>
<name>A0A9X3B2A0_9GAMM</name>
<dbReference type="RefSeq" id="WP_248373144.1">
    <property type="nucleotide sequence ID" value="NZ_JAMTCC010000064.1"/>
</dbReference>
<evidence type="ECO:0000313" key="1">
    <source>
        <dbReference type="EMBL" id="MCT7947929.1"/>
    </source>
</evidence>
<dbReference type="Proteomes" id="UP001155604">
    <property type="component" value="Unassembled WGS sequence"/>
</dbReference>
<gene>
    <name evidence="1" type="ORF">NE536_21520</name>
</gene>
<dbReference type="Gene3D" id="3.40.50.1010">
    <property type="entry name" value="5'-nuclease"/>
    <property type="match status" value="1"/>
</dbReference>
<protein>
    <submittedName>
        <fullName evidence="1">NYN domain-containing protein</fullName>
    </submittedName>
</protein>
<reference evidence="1" key="1">
    <citation type="journal article" date="2023" name="Int. J. Syst. Evol. Microbiol.">
        <title>&lt;i&gt;Shewanella septentrionalis&lt;/i&gt; sp. nov. and &lt;i&gt;Shewanella holmiensis&lt;/i&gt; sp. nov., isolated from Baltic Sea water and sediments.</title>
        <authorList>
            <person name="Martin-Rodriguez A.J."/>
            <person name="Thorell K."/>
            <person name="Joffre E."/>
            <person name="Jensie-Markopoulos S."/>
            <person name="Moore E.R.B."/>
            <person name="Sjoling A."/>
        </authorList>
    </citation>
    <scope>NUCLEOTIDE SEQUENCE</scope>
    <source>
        <strain evidence="1">SP1W3</strain>
    </source>
</reference>